<dbReference type="AlphaFoldDB" id="A0A1H9RZ40"/>
<dbReference type="NCBIfam" id="TIGR03544">
    <property type="entry name" value="DivI1A_domain"/>
    <property type="match status" value="1"/>
</dbReference>
<feature type="region of interest" description="Disordered" evidence="1">
    <location>
        <begin position="88"/>
        <end position="112"/>
    </location>
</feature>
<dbReference type="EMBL" id="FOHB01000001">
    <property type="protein sequence ID" value="SER78060.1"/>
    <property type="molecule type" value="Genomic_DNA"/>
</dbReference>
<dbReference type="Gene3D" id="6.10.250.660">
    <property type="match status" value="1"/>
</dbReference>
<dbReference type="Proteomes" id="UP000199019">
    <property type="component" value="Unassembled WGS sequence"/>
</dbReference>
<dbReference type="STRING" id="587636.SAMN05216199_1194"/>
<organism evidence="2 3">
    <name type="scientific">Pedococcus cremeus</name>
    <dbReference type="NCBI Taxonomy" id="587636"/>
    <lineage>
        <taxon>Bacteria</taxon>
        <taxon>Bacillati</taxon>
        <taxon>Actinomycetota</taxon>
        <taxon>Actinomycetes</taxon>
        <taxon>Micrococcales</taxon>
        <taxon>Intrasporangiaceae</taxon>
        <taxon>Pedococcus</taxon>
    </lineage>
</organism>
<protein>
    <submittedName>
        <fullName evidence="2">DivIVA domain-containing protein</fullName>
    </submittedName>
</protein>
<proteinExistence type="predicted"/>
<evidence type="ECO:0000313" key="2">
    <source>
        <dbReference type="EMBL" id="SER78060.1"/>
    </source>
</evidence>
<keyword evidence="3" id="KW-1185">Reference proteome</keyword>
<reference evidence="3" key="1">
    <citation type="submission" date="2016-10" db="EMBL/GenBank/DDBJ databases">
        <authorList>
            <person name="Varghese N."/>
            <person name="Submissions S."/>
        </authorList>
    </citation>
    <scope>NUCLEOTIDE SEQUENCE [LARGE SCALE GENOMIC DNA]</scope>
    <source>
        <strain evidence="3">CGMCC 1.6963</strain>
    </source>
</reference>
<gene>
    <name evidence="2" type="ORF">SAMN05216199_1194</name>
</gene>
<evidence type="ECO:0000256" key="1">
    <source>
        <dbReference type="SAM" id="MobiDB-lite"/>
    </source>
</evidence>
<sequence length="112" mass="12370">MIWVLFTVVAVLLVGVFAGLLAGRIGYDPLSEVVTSQPDTGLADDFTARSISDVHFDTALRGYRMDQVDHVLDALQDRIAEQEREIATLRGGDAAHRDASQREDVPHREHDA</sequence>
<accession>A0A1H9RZ40</accession>
<name>A0A1H9RZ40_9MICO</name>
<evidence type="ECO:0000313" key="3">
    <source>
        <dbReference type="Proteomes" id="UP000199019"/>
    </source>
</evidence>
<dbReference type="RefSeq" id="WP_245735621.1">
    <property type="nucleotide sequence ID" value="NZ_FOHB01000001.1"/>
</dbReference>
<dbReference type="InterPro" id="IPR019933">
    <property type="entry name" value="DivIVA_domain"/>
</dbReference>